<feature type="domain" description="Cation efflux protein transmembrane" evidence="8">
    <location>
        <begin position="16"/>
        <end position="207"/>
    </location>
</feature>
<keyword evidence="6 7" id="KW-0472">Membrane</keyword>
<dbReference type="EMBL" id="LSKU01000001">
    <property type="protein sequence ID" value="KXG44318.1"/>
    <property type="molecule type" value="Genomic_DNA"/>
</dbReference>
<organism evidence="10 11">
    <name type="scientific">Tepidibacillus decaturensis</name>
    <dbReference type="NCBI Taxonomy" id="1413211"/>
    <lineage>
        <taxon>Bacteria</taxon>
        <taxon>Bacillati</taxon>
        <taxon>Bacillota</taxon>
        <taxon>Bacilli</taxon>
        <taxon>Bacillales</taxon>
        <taxon>Bacillaceae</taxon>
        <taxon>Tepidibacillus</taxon>
    </lineage>
</organism>
<reference evidence="10 11" key="1">
    <citation type="submission" date="2016-02" db="EMBL/GenBank/DDBJ databases">
        <title>Draft Genome for Tepidibacillus decaturensis nov. sp. Strain Z9, an Anaerobic, Moderately Thermophilic and Heterotrophic Bacterium from Deep Subsurface of the Illinois Basin, USA.</title>
        <authorList>
            <person name="Dong Y."/>
            <person name="Chang J.Y."/>
            <person name="Sanford R."/>
            <person name="Fouke B.W."/>
        </authorList>
    </citation>
    <scope>NUCLEOTIDE SEQUENCE [LARGE SCALE GENOMIC DNA]</scope>
    <source>
        <strain evidence="10 11">Z9</strain>
    </source>
</reference>
<evidence type="ECO:0000259" key="9">
    <source>
        <dbReference type="Pfam" id="PF16916"/>
    </source>
</evidence>
<evidence type="ECO:0000313" key="10">
    <source>
        <dbReference type="EMBL" id="KXG44318.1"/>
    </source>
</evidence>
<dbReference type="InterPro" id="IPR027469">
    <property type="entry name" value="Cation_efflux_TMD_sf"/>
</dbReference>
<accession>A0A135L5N4</accession>
<feature type="domain" description="Cation efflux protein cytoplasmic" evidence="9">
    <location>
        <begin position="215"/>
        <end position="288"/>
    </location>
</feature>
<feature type="transmembrane region" description="Helical" evidence="7">
    <location>
        <begin position="116"/>
        <end position="134"/>
    </location>
</feature>
<dbReference type="AlphaFoldDB" id="A0A135L5N4"/>
<dbReference type="STRING" id="1413211.U473_10090"/>
<evidence type="ECO:0000256" key="6">
    <source>
        <dbReference type="ARBA" id="ARBA00023136"/>
    </source>
</evidence>
<dbReference type="SUPFAM" id="SSF160240">
    <property type="entry name" value="Cation efflux protein cytoplasmic domain-like"/>
    <property type="match status" value="1"/>
</dbReference>
<keyword evidence="4 7" id="KW-0812">Transmembrane</keyword>
<feature type="transmembrane region" description="Helical" evidence="7">
    <location>
        <begin position="83"/>
        <end position="104"/>
    </location>
</feature>
<keyword evidence="5 7" id="KW-1133">Transmembrane helix</keyword>
<comment type="caution">
    <text evidence="10">The sequence shown here is derived from an EMBL/GenBank/DDBJ whole genome shotgun (WGS) entry which is preliminary data.</text>
</comment>
<proteinExistence type="inferred from homology"/>
<dbReference type="FunFam" id="1.20.1510.10:FF:000006">
    <property type="entry name" value="Divalent cation efflux transporter"/>
    <property type="match status" value="1"/>
</dbReference>
<protein>
    <submittedName>
        <fullName evidence="10">Transporter</fullName>
    </submittedName>
</protein>
<evidence type="ECO:0000256" key="4">
    <source>
        <dbReference type="ARBA" id="ARBA00022692"/>
    </source>
</evidence>
<dbReference type="SUPFAM" id="SSF161111">
    <property type="entry name" value="Cation efflux protein transmembrane domain-like"/>
    <property type="match status" value="1"/>
</dbReference>
<sequence length="297" mass="32948">MNDKISQIERGERGSWISIIAYVSLSILKLLIGYLFNSKALIADGLNNTTDIIGSIAVLVGFKIAKIPPDKDHTYGHLRAETIASMVTSFIMFVVGIDVLYNSVRNLFSPKIETPQMITAWVALFSALVMLLVYRYNIKLAEKIQSDGLKAVALDNRSDAFVSIGASVGIIGAQFNLPWLDPLAAFGVGVIIIKTAWEIFTESSHNLSDGFEYERLNHMKITVKTIKEVKIVKDIKARKQGSIAIVDVTIGVRPTLNVVESHEITEIIEKRLMKEFPDVQRVHVHVEPIEVSTSDPT</sequence>
<name>A0A135L5N4_9BACI</name>
<evidence type="ECO:0000256" key="1">
    <source>
        <dbReference type="ARBA" id="ARBA00004141"/>
    </source>
</evidence>
<dbReference type="InterPro" id="IPR050291">
    <property type="entry name" value="CDF_Transporter"/>
</dbReference>
<evidence type="ECO:0000256" key="3">
    <source>
        <dbReference type="ARBA" id="ARBA00022448"/>
    </source>
</evidence>
<dbReference type="GO" id="GO:0008324">
    <property type="term" value="F:monoatomic cation transmembrane transporter activity"/>
    <property type="evidence" value="ECO:0007669"/>
    <property type="project" value="InterPro"/>
</dbReference>
<dbReference type="Gene3D" id="1.20.1510.10">
    <property type="entry name" value="Cation efflux protein transmembrane domain"/>
    <property type="match status" value="1"/>
</dbReference>
<feature type="transmembrane region" description="Helical" evidence="7">
    <location>
        <begin position="16"/>
        <end position="36"/>
    </location>
</feature>
<evidence type="ECO:0000256" key="7">
    <source>
        <dbReference type="SAM" id="Phobius"/>
    </source>
</evidence>
<comment type="similarity">
    <text evidence="2">Belongs to the cation diffusion facilitator (CDF) transporter (TC 2.A.4) family.</text>
</comment>
<dbReference type="Proteomes" id="UP000070352">
    <property type="component" value="Unassembled WGS sequence"/>
</dbReference>
<dbReference type="Pfam" id="PF16916">
    <property type="entry name" value="ZT_dimer"/>
    <property type="match status" value="1"/>
</dbReference>
<dbReference type="NCBIfam" id="TIGR01297">
    <property type="entry name" value="CDF"/>
    <property type="match status" value="1"/>
</dbReference>
<dbReference type="Pfam" id="PF01545">
    <property type="entry name" value="Cation_efflux"/>
    <property type="match status" value="1"/>
</dbReference>
<dbReference type="GO" id="GO:0016020">
    <property type="term" value="C:membrane"/>
    <property type="evidence" value="ECO:0007669"/>
    <property type="project" value="UniProtKB-SubCell"/>
</dbReference>
<dbReference type="InterPro" id="IPR036837">
    <property type="entry name" value="Cation_efflux_CTD_sf"/>
</dbReference>
<keyword evidence="11" id="KW-1185">Reference proteome</keyword>
<dbReference type="RefSeq" id="WP_068725908.1">
    <property type="nucleotide sequence ID" value="NZ_LSKU01000001.1"/>
</dbReference>
<keyword evidence="3" id="KW-0813">Transport</keyword>
<dbReference type="PANTHER" id="PTHR43840">
    <property type="entry name" value="MITOCHONDRIAL METAL TRANSPORTER 1-RELATED"/>
    <property type="match status" value="1"/>
</dbReference>
<gene>
    <name evidence="10" type="ORF">U473_10090</name>
</gene>
<evidence type="ECO:0000259" key="8">
    <source>
        <dbReference type="Pfam" id="PF01545"/>
    </source>
</evidence>
<dbReference type="InterPro" id="IPR002524">
    <property type="entry name" value="Cation_efflux"/>
</dbReference>
<dbReference type="Gene3D" id="3.30.70.1350">
    <property type="entry name" value="Cation efflux protein, cytoplasmic domain"/>
    <property type="match status" value="1"/>
</dbReference>
<feature type="transmembrane region" description="Helical" evidence="7">
    <location>
        <begin position="42"/>
        <end position="62"/>
    </location>
</feature>
<dbReference type="OrthoDB" id="9806522at2"/>
<dbReference type="InterPro" id="IPR027470">
    <property type="entry name" value="Cation_efflux_CTD"/>
</dbReference>
<dbReference type="PANTHER" id="PTHR43840:SF50">
    <property type="entry name" value="MANGANESE EFFLUX SYSTEM PROTEIN MNES"/>
    <property type="match status" value="1"/>
</dbReference>
<comment type="subcellular location">
    <subcellularLocation>
        <location evidence="1">Membrane</location>
        <topology evidence="1">Multi-pass membrane protein</topology>
    </subcellularLocation>
</comment>
<evidence type="ECO:0000256" key="2">
    <source>
        <dbReference type="ARBA" id="ARBA00008114"/>
    </source>
</evidence>
<evidence type="ECO:0000313" key="11">
    <source>
        <dbReference type="Proteomes" id="UP000070352"/>
    </source>
</evidence>
<evidence type="ECO:0000256" key="5">
    <source>
        <dbReference type="ARBA" id="ARBA00022989"/>
    </source>
</evidence>
<dbReference type="InterPro" id="IPR058533">
    <property type="entry name" value="Cation_efflux_TM"/>
</dbReference>